<feature type="transmembrane region" description="Helical" evidence="1">
    <location>
        <begin position="73"/>
        <end position="96"/>
    </location>
</feature>
<evidence type="ECO:0000259" key="2">
    <source>
        <dbReference type="Pfam" id="PF03703"/>
    </source>
</evidence>
<dbReference type="Pfam" id="PF03703">
    <property type="entry name" value="bPH_2"/>
    <property type="match status" value="1"/>
</dbReference>
<feature type="transmembrane region" description="Helical" evidence="1">
    <location>
        <begin position="45"/>
        <end position="66"/>
    </location>
</feature>
<keyword evidence="1" id="KW-1133">Transmembrane helix</keyword>
<evidence type="ECO:0000313" key="3">
    <source>
        <dbReference type="EMBL" id="SEJ55732.1"/>
    </source>
</evidence>
<dbReference type="InterPro" id="IPR005182">
    <property type="entry name" value="YdbS-like_PH"/>
</dbReference>
<accession>A0A1H7A164</accession>
<dbReference type="EMBL" id="FNYV01000005">
    <property type="protein sequence ID" value="SEJ55732.1"/>
    <property type="molecule type" value="Genomic_DNA"/>
</dbReference>
<dbReference type="STRING" id="1144548.SAMN05443287_105238"/>
<keyword evidence="1" id="KW-0472">Membrane</keyword>
<protein>
    <submittedName>
        <fullName evidence="3">PH domain-containing protein</fullName>
    </submittedName>
</protein>
<organism evidence="3 4">
    <name type="scientific">Micromonospora phaseoli</name>
    <dbReference type="NCBI Taxonomy" id="1144548"/>
    <lineage>
        <taxon>Bacteria</taxon>
        <taxon>Bacillati</taxon>
        <taxon>Actinomycetota</taxon>
        <taxon>Actinomycetes</taxon>
        <taxon>Micromonosporales</taxon>
        <taxon>Micromonosporaceae</taxon>
        <taxon>Micromonospora</taxon>
    </lineage>
</organism>
<sequence length="205" mass="22338">MWVVAVGGYGLRVRSCEEVSVAFPEDVLTEDEHVVLHLHPHWKALIGPVAVLVFAVAAVAAGVLFLPSGGGGSITLAVIGGLALLAAVWLAVWPYVAWRTTHYLFTNERVLLQHGVFSRERRDIPLSRVNDHSMSQRFVGRVLGYGTLTIESAGERGQSVLPDVPKVDLVQTKLYELVEAFHDRHSLGDGELREILAERDKGAGA</sequence>
<keyword evidence="4" id="KW-1185">Reference proteome</keyword>
<dbReference type="AlphaFoldDB" id="A0A1H7A164"/>
<proteinExistence type="predicted"/>
<dbReference type="Proteomes" id="UP000198707">
    <property type="component" value="Unassembled WGS sequence"/>
</dbReference>
<evidence type="ECO:0000256" key="1">
    <source>
        <dbReference type="SAM" id="Phobius"/>
    </source>
</evidence>
<name>A0A1H7A164_9ACTN</name>
<dbReference type="PANTHER" id="PTHR37938:SF1">
    <property type="entry name" value="BLL0215 PROTEIN"/>
    <property type="match status" value="1"/>
</dbReference>
<keyword evidence="1" id="KW-0812">Transmembrane</keyword>
<dbReference type="PANTHER" id="PTHR37938">
    <property type="entry name" value="BLL0215 PROTEIN"/>
    <property type="match status" value="1"/>
</dbReference>
<feature type="domain" description="YdbS-like PH" evidence="2">
    <location>
        <begin position="98"/>
        <end position="167"/>
    </location>
</feature>
<gene>
    <name evidence="3" type="ORF">SAMN05443287_105238</name>
</gene>
<reference evidence="4" key="1">
    <citation type="submission" date="2016-10" db="EMBL/GenBank/DDBJ databases">
        <authorList>
            <person name="Varghese N."/>
            <person name="Submissions S."/>
        </authorList>
    </citation>
    <scope>NUCLEOTIDE SEQUENCE [LARGE SCALE GENOMIC DNA]</scope>
    <source>
        <strain evidence="4">CGMCC 4.7038</strain>
    </source>
</reference>
<evidence type="ECO:0000313" key="4">
    <source>
        <dbReference type="Proteomes" id="UP000198707"/>
    </source>
</evidence>